<evidence type="ECO:0000313" key="2">
    <source>
        <dbReference type="EMBL" id="PPS04090.1"/>
    </source>
</evidence>
<dbReference type="EMBL" id="KZ664650">
    <property type="protein sequence ID" value="PPS04090.1"/>
    <property type="molecule type" value="Genomic_DNA"/>
</dbReference>
<dbReference type="Proteomes" id="UP000239757">
    <property type="component" value="Unassembled WGS sequence"/>
</dbReference>
<name>A0A2P5XLC6_GOSBA</name>
<dbReference type="PANTHER" id="PTHR47188">
    <property type="entry name" value="PROTEIN TAR1"/>
    <property type="match status" value="1"/>
</dbReference>
<feature type="region of interest" description="Disordered" evidence="1">
    <location>
        <begin position="1"/>
        <end position="20"/>
    </location>
</feature>
<evidence type="ECO:0000313" key="3">
    <source>
        <dbReference type="Proteomes" id="UP000239757"/>
    </source>
</evidence>
<dbReference type="InterPro" id="IPR044792">
    <property type="entry name" value="TAR1"/>
</dbReference>
<reference evidence="2 3" key="1">
    <citation type="submission" date="2015-01" db="EMBL/GenBank/DDBJ databases">
        <title>Genome of allotetraploid Gossypium barbadense reveals genomic plasticity and fiber elongation in cotton evolution.</title>
        <authorList>
            <person name="Chen X."/>
            <person name="Liu X."/>
            <person name="Zhao B."/>
            <person name="Zheng H."/>
            <person name="Hu Y."/>
            <person name="Lu G."/>
            <person name="Yang C."/>
            <person name="Chen J."/>
            <person name="Shan C."/>
            <person name="Zhang L."/>
            <person name="Zhou Y."/>
            <person name="Wang L."/>
            <person name="Guo W."/>
            <person name="Bai Y."/>
            <person name="Ruan J."/>
            <person name="Shangguan X."/>
            <person name="Mao Y."/>
            <person name="Jiang J."/>
            <person name="Zhu Y."/>
            <person name="Lei J."/>
            <person name="Kang H."/>
            <person name="Chen S."/>
            <person name="He X."/>
            <person name="Wang R."/>
            <person name="Wang Y."/>
            <person name="Chen J."/>
            <person name="Wang L."/>
            <person name="Yu S."/>
            <person name="Wang B."/>
            <person name="Wei J."/>
            <person name="Song S."/>
            <person name="Lu X."/>
            <person name="Gao Z."/>
            <person name="Gu W."/>
            <person name="Deng X."/>
            <person name="Ma D."/>
            <person name="Wang S."/>
            <person name="Liang W."/>
            <person name="Fang L."/>
            <person name="Cai C."/>
            <person name="Zhu X."/>
            <person name="Zhou B."/>
            <person name="Zhang Y."/>
            <person name="Chen Z."/>
            <person name="Xu S."/>
            <person name="Zhu R."/>
            <person name="Wang S."/>
            <person name="Zhang T."/>
            <person name="Zhao G."/>
        </authorList>
    </citation>
    <scope>NUCLEOTIDE SEQUENCE [LARGE SCALE GENOMIC DNA]</scope>
    <source>
        <strain evidence="3">cv. Xinhai21</strain>
        <tissue evidence="2">Leaf</tissue>
    </source>
</reference>
<protein>
    <submittedName>
        <fullName evidence="2">Uncharacterized protein</fullName>
    </submittedName>
</protein>
<evidence type="ECO:0000256" key="1">
    <source>
        <dbReference type="SAM" id="MobiDB-lite"/>
    </source>
</evidence>
<dbReference type="OrthoDB" id="1738484at2759"/>
<dbReference type="AlphaFoldDB" id="A0A2P5XLC6"/>
<gene>
    <name evidence="2" type="ORF">GOBAR_AA16578</name>
</gene>
<feature type="region of interest" description="Disordered" evidence="1">
    <location>
        <begin position="151"/>
        <end position="175"/>
    </location>
</feature>
<dbReference type="GO" id="GO:0043457">
    <property type="term" value="P:regulation of cellular respiration"/>
    <property type="evidence" value="ECO:0007669"/>
    <property type="project" value="InterPro"/>
</dbReference>
<organism evidence="2 3">
    <name type="scientific">Gossypium barbadense</name>
    <name type="common">Sea Island cotton</name>
    <name type="synonym">Hibiscus barbadensis</name>
    <dbReference type="NCBI Taxonomy" id="3634"/>
    <lineage>
        <taxon>Eukaryota</taxon>
        <taxon>Viridiplantae</taxon>
        <taxon>Streptophyta</taxon>
        <taxon>Embryophyta</taxon>
        <taxon>Tracheophyta</taxon>
        <taxon>Spermatophyta</taxon>
        <taxon>Magnoliopsida</taxon>
        <taxon>eudicotyledons</taxon>
        <taxon>Gunneridae</taxon>
        <taxon>Pentapetalae</taxon>
        <taxon>rosids</taxon>
        <taxon>malvids</taxon>
        <taxon>Malvales</taxon>
        <taxon>Malvaceae</taxon>
        <taxon>Malvoideae</taxon>
        <taxon>Gossypium</taxon>
    </lineage>
</organism>
<accession>A0A2P5XLC6</accession>
<feature type="compositionally biased region" description="Basic residues" evidence="1">
    <location>
        <begin position="163"/>
        <end position="175"/>
    </location>
</feature>
<proteinExistence type="predicted"/>
<dbReference type="PANTHER" id="PTHR47188:SF1">
    <property type="entry name" value="PROTEIN TAR1"/>
    <property type="match status" value="1"/>
</dbReference>
<sequence>MGKGTIRPVAPTRGGGDRRRCTHTTSDVVYNAFTGHTARQVSTMILPQVHLRKPCYDFSFLLMIRFSGLLEMPRAANCPRRRDPNTSLDHSIELTRQIAPPTKKIHAPPPIESRKSSQSVNPYYLWTWINQVVFLHDVGTVWLSTCCVSNEEKPRSSTSAPTRPHRFKGAHSGRKARLWSTMHPKGHEMEKGQQHIHNSIWLRDLVLGSRAALNASKALARPRRRWVTDLEGISVPNMTGENGQAKLEPIAMHNPPQENFARYRELGPGVVGYISMGTGLTGQKIITTATRADDRPTPLSIVHHISGPYRHAITRTLLRRSRSVGDAPARDPANQLSCALQADTRSSQVPKHTETACAGFHDRGDDVSIGVSKART</sequence>